<evidence type="ECO:0000259" key="1">
    <source>
        <dbReference type="Pfam" id="PF18067"/>
    </source>
</evidence>
<dbReference type="Proteomes" id="UP000242815">
    <property type="component" value="Unassembled WGS sequence"/>
</dbReference>
<gene>
    <name evidence="3" type="ORF">SAMN05216578_10367</name>
</gene>
<accession>A0A1I6B2X7</accession>
<keyword evidence="3" id="KW-0378">Hydrolase</keyword>
<dbReference type="InterPro" id="IPR049036">
    <property type="entry name" value="AF_1763-like_C"/>
</dbReference>
<dbReference type="Pfam" id="PF01674">
    <property type="entry name" value="Lipase_2"/>
    <property type="match status" value="1"/>
</dbReference>
<dbReference type="Pfam" id="PF21768">
    <property type="entry name" value="AF_1763-like_C"/>
    <property type="match status" value="1"/>
</dbReference>
<dbReference type="OrthoDB" id="8871309at2"/>
<dbReference type="InterPro" id="IPR040664">
    <property type="entry name" value="AFL_C"/>
</dbReference>
<dbReference type="Pfam" id="PF18067">
    <property type="entry name" value="Lipase_C"/>
    <property type="match status" value="1"/>
</dbReference>
<dbReference type="RefSeq" id="WP_090537877.1">
    <property type="nucleotide sequence ID" value="NZ_FOYD01000003.1"/>
</dbReference>
<dbReference type="EMBL" id="FOYD01000003">
    <property type="protein sequence ID" value="SFQ75318.1"/>
    <property type="molecule type" value="Genomic_DNA"/>
</dbReference>
<feature type="domain" description="AF-1763-like C-terminal" evidence="2">
    <location>
        <begin position="340"/>
        <end position="461"/>
    </location>
</feature>
<evidence type="ECO:0000259" key="2">
    <source>
        <dbReference type="Pfam" id="PF21768"/>
    </source>
</evidence>
<evidence type="ECO:0000313" key="3">
    <source>
        <dbReference type="EMBL" id="SFQ75318.1"/>
    </source>
</evidence>
<name>A0A1I6B2X7_9GAMM</name>
<organism evidence="3 4">
    <name type="scientific">Halopseudomonas formosensis</name>
    <dbReference type="NCBI Taxonomy" id="1002526"/>
    <lineage>
        <taxon>Bacteria</taxon>
        <taxon>Pseudomonadati</taxon>
        <taxon>Pseudomonadota</taxon>
        <taxon>Gammaproteobacteria</taxon>
        <taxon>Pseudomonadales</taxon>
        <taxon>Pseudomonadaceae</taxon>
        <taxon>Halopseudomonas</taxon>
    </lineage>
</organism>
<dbReference type="AlphaFoldDB" id="A0A1I6B2X7"/>
<sequence>MRSTAYLRGAGLILGLGMATLLAGCLSGSGSSSGSGLLPGPSMPDIPEERVLPLIFVHGTAGSASQYQTQAMRFSSNGYPDDHVLAFEYSTAGIGEVTRALTGELSPDLDAFIDQVLSDLDADQVYLACHSLGTAVCGYYLTDPARAAKVAGYVAIDGATGENCPGNSNCMGIFVSEERSLGSNNAYFPDETHVQVATSEASFAAQFEFFTGVEPERVRILPARGDVNISGRAVYFPANSGAAGTELQIWEVDADTGERLGDSSLANFNIGTDGRWGPVRLDPEAHYEFLLLRPGRADHHFYRQPLIRDSHLVRLNTSPAGSEIELNTHVSDDHAALVISRDMEWWGDRGADNDVLEISTTSASGDQAAVDIISSAMGSANIGIHVHDDEATPLLTSGEPLPYFPDQPFQWGVDVYMPAAEPPDGTISIVSSPRGDTANQQILNVPNWASSGHRISLIFNDYQQD</sequence>
<feature type="domain" description="AFL C-terminal" evidence="1">
    <location>
        <begin position="226"/>
        <end position="318"/>
    </location>
</feature>
<dbReference type="InterPro" id="IPR029058">
    <property type="entry name" value="AB_hydrolase_fold"/>
</dbReference>
<dbReference type="Gene3D" id="3.40.50.1820">
    <property type="entry name" value="alpha/beta hydrolase"/>
    <property type="match status" value="1"/>
</dbReference>
<dbReference type="Gene3D" id="2.60.40.2190">
    <property type="match status" value="1"/>
</dbReference>
<protein>
    <submittedName>
        <fullName evidence="3">Alpha/beta hydrolase family protein</fullName>
    </submittedName>
</protein>
<dbReference type="InterPro" id="IPR002918">
    <property type="entry name" value="Lipase_EstA/Esterase_EstB"/>
</dbReference>
<evidence type="ECO:0000313" key="4">
    <source>
        <dbReference type="Proteomes" id="UP000242815"/>
    </source>
</evidence>
<dbReference type="SUPFAM" id="SSF53474">
    <property type="entry name" value="alpha/beta-Hydrolases"/>
    <property type="match status" value="1"/>
</dbReference>
<reference evidence="3 4" key="1">
    <citation type="submission" date="2016-10" db="EMBL/GenBank/DDBJ databases">
        <authorList>
            <person name="de Groot N.N."/>
        </authorList>
    </citation>
    <scope>NUCLEOTIDE SEQUENCE [LARGE SCALE GENOMIC DNA]</scope>
    <source>
        <strain evidence="3 4">JCM 18415</strain>
    </source>
</reference>
<dbReference type="GO" id="GO:0016787">
    <property type="term" value="F:hydrolase activity"/>
    <property type="evidence" value="ECO:0007669"/>
    <property type="project" value="UniProtKB-KW"/>
</dbReference>
<proteinExistence type="predicted"/>
<dbReference type="PROSITE" id="PS51257">
    <property type="entry name" value="PROKAR_LIPOPROTEIN"/>
    <property type="match status" value="1"/>
</dbReference>
<dbReference type="Gene3D" id="2.60.40.2200">
    <property type="match status" value="1"/>
</dbReference>
<dbReference type="STRING" id="1002526.SAMN05216578_10367"/>